<organism evidence="2 3">
    <name type="scientific">Scale drop disease virus</name>
    <dbReference type="NCBI Taxonomy" id="1697349"/>
    <lineage>
        <taxon>Viruses</taxon>
        <taxon>Varidnaviria</taxon>
        <taxon>Bamfordvirae</taxon>
        <taxon>Nucleocytoviricota</taxon>
        <taxon>Megaviricetes</taxon>
        <taxon>Pimascovirales</taxon>
        <taxon>Pimascovirales incertae sedis</taxon>
        <taxon>Iridoviridae</taxon>
        <taxon>Alphairidovirinae</taxon>
        <taxon>Megalocytivirus</taxon>
        <taxon>Megalocytivirus lates1</taxon>
    </lineage>
</organism>
<feature type="domain" description="Deoxynucleoside kinase" evidence="1">
    <location>
        <begin position="37"/>
        <end position="196"/>
    </location>
</feature>
<dbReference type="SUPFAM" id="SSF52540">
    <property type="entry name" value="P-loop containing nucleoside triphosphate hydrolases"/>
    <property type="match status" value="1"/>
</dbReference>
<dbReference type="InterPro" id="IPR031314">
    <property type="entry name" value="DNK_dom"/>
</dbReference>
<dbReference type="RefSeq" id="YP_009163886.1">
    <property type="nucleotide sequence ID" value="NC_027778.1"/>
</dbReference>
<dbReference type="GeneID" id="25479174"/>
<gene>
    <name evidence="2" type="ORF">SDDV_125</name>
</gene>
<evidence type="ECO:0000313" key="3">
    <source>
        <dbReference type="Proteomes" id="UP000201485"/>
    </source>
</evidence>
<dbReference type="EMBL" id="KR139659">
    <property type="protein sequence ID" value="AKU37540.1"/>
    <property type="molecule type" value="Genomic_DNA"/>
</dbReference>
<accession>A0A0K1L7B5</accession>
<dbReference type="InterPro" id="IPR050566">
    <property type="entry name" value="Deoxyribonucleoside_kinase"/>
</dbReference>
<dbReference type="PANTHER" id="PTHR10513:SF35">
    <property type="entry name" value="DEOXYADENOSINE KINASE"/>
    <property type="match status" value="1"/>
</dbReference>
<reference evidence="2 3" key="1">
    <citation type="journal article" date="2015" name="PLoS Pathog.">
        <title>A Novel Virus Causes Scale Drop Disease in Lates calcarifer.</title>
        <authorList>
            <person name="de Groof A."/>
            <person name="Guelen L."/>
            <person name="Deijs M."/>
            <person name="van der Wal Y."/>
            <person name="Miyata M."/>
            <person name="Ng K.S."/>
            <person name="van Grinsven L."/>
            <person name="Simmelink B."/>
            <person name="Biermann Y."/>
            <person name="Grisez L."/>
            <person name="van Lent J."/>
            <person name="de Ronde A."/>
            <person name="Chang S.F."/>
            <person name="Schrier C."/>
            <person name="van der Hoek L."/>
        </authorList>
    </citation>
    <scope>NUCLEOTIDE SEQUENCE [LARGE SCALE GENOMIC DNA]</scope>
    <source>
        <strain evidence="2">C4575</strain>
    </source>
</reference>
<dbReference type="Pfam" id="PF01712">
    <property type="entry name" value="dNK"/>
    <property type="match status" value="1"/>
</dbReference>
<dbReference type="InterPro" id="IPR027417">
    <property type="entry name" value="P-loop_NTPase"/>
</dbReference>
<dbReference type="GO" id="GO:0019136">
    <property type="term" value="F:deoxynucleoside kinase activity"/>
    <property type="evidence" value="ECO:0007669"/>
    <property type="project" value="TreeGrafter"/>
</dbReference>
<sequence length="222" mass="26116">MSSSVGEPCNTICKYLIFYNDYVNSVYIICSKMKIVSIFGNVGAGKSTLLRSLSSNPKFHIFFEPQQYWDPFFKLYMQNPKEWAAAFQIVVLKGFQELYNTVINQQYDDNDIVVIERSPECSKSFCKWLCLQNQLTTYQFDVICDYVKTVQWFDQIEYVYLKADPKTCAERARARENELNSCPEDYMTFLTKEWDSRHATYVIDASCSSDYVMQQFIRLYDC</sequence>
<evidence type="ECO:0000259" key="1">
    <source>
        <dbReference type="Pfam" id="PF01712"/>
    </source>
</evidence>
<dbReference type="Gene3D" id="3.40.50.300">
    <property type="entry name" value="P-loop containing nucleotide triphosphate hydrolases"/>
    <property type="match status" value="1"/>
</dbReference>
<dbReference type="OrthoDB" id="11142at10239"/>
<dbReference type="Proteomes" id="UP000201485">
    <property type="component" value="Segment"/>
</dbReference>
<name>A0A0K1L7B5_9VIRU</name>
<dbReference type="KEGG" id="vg:25479174"/>
<proteinExistence type="predicted"/>
<evidence type="ECO:0000313" key="2">
    <source>
        <dbReference type="EMBL" id="AKU37540.1"/>
    </source>
</evidence>
<protein>
    <submittedName>
        <fullName evidence="2">ORF_125L</fullName>
    </submittedName>
</protein>
<dbReference type="PANTHER" id="PTHR10513">
    <property type="entry name" value="DEOXYNUCLEOSIDE KINASE"/>
    <property type="match status" value="1"/>
</dbReference>
<keyword evidence="3" id="KW-1185">Reference proteome</keyword>